<dbReference type="PANTHER" id="PTHR43072:SF23">
    <property type="entry name" value="UPF0039 PROTEIN C11D3.02C"/>
    <property type="match status" value="1"/>
</dbReference>
<organism evidence="6 7">
    <name type="scientific">Paenirhodobacter enshiensis</name>
    <dbReference type="NCBI Taxonomy" id="1105367"/>
    <lineage>
        <taxon>Bacteria</taxon>
        <taxon>Pseudomonadati</taxon>
        <taxon>Pseudomonadota</taxon>
        <taxon>Alphaproteobacteria</taxon>
        <taxon>Rhodobacterales</taxon>
        <taxon>Rhodobacter group</taxon>
        <taxon>Paenirhodobacter</taxon>
    </lineage>
</organism>
<comment type="caution">
    <text evidence="6">The sequence shown here is derived from an EMBL/GenBank/DDBJ whole genome shotgun (WGS) entry which is preliminary data.</text>
</comment>
<evidence type="ECO:0000256" key="3">
    <source>
        <dbReference type="ARBA" id="ARBA00050603"/>
    </source>
</evidence>
<dbReference type="Proteomes" id="UP000028824">
    <property type="component" value="Unassembled WGS sequence"/>
</dbReference>
<dbReference type="FunFam" id="3.40.630.30:FF:000026">
    <property type="entry name" value="Phosphinothricin acetyltransferase"/>
    <property type="match status" value="1"/>
</dbReference>
<keyword evidence="1 6" id="KW-0808">Transferase</keyword>
<protein>
    <submittedName>
        <fullName evidence="6">Acetyltransferase</fullName>
    </submittedName>
</protein>
<dbReference type="PANTHER" id="PTHR43072">
    <property type="entry name" value="N-ACETYLTRANSFERASE"/>
    <property type="match status" value="1"/>
</dbReference>
<dbReference type="EMBL" id="JFZB01000016">
    <property type="protein sequence ID" value="KFI26150.1"/>
    <property type="molecule type" value="Genomic_DNA"/>
</dbReference>
<dbReference type="Gene3D" id="3.40.630.30">
    <property type="match status" value="1"/>
</dbReference>
<dbReference type="InterPro" id="IPR000182">
    <property type="entry name" value="GNAT_dom"/>
</dbReference>
<keyword evidence="7" id="KW-1185">Reference proteome</keyword>
<dbReference type="STRING" id="1105367.CG50_02275"/>
<dbReference type="SUPFAM" id="SSF55729">
    <property type="entry name" value="Acyl-CoA N-acyltransferases (Nat)"/>
    <property type="match status" value="1"/>
</dbReference>
<gene>
    <name evidence="6" type="ORF">CG50_02275</name>
</gene>
<evidence type="ECO:0000259" key="5">
    <source>
        <dbReference type="PROSITE" id="PS51186"/>
    </source>
</evidence>
<comment type="catalytic activity">
    <reaction evidence="3">
        <text>L-methionine sulfoximine + acetyl-CoA = N-acetyl-L-methionine sulfoximine + CoA + H(+)</text>
        <dbReference type="Rhea" id="RHEA:47660"/>
        <dbReference type="ChEBI" id="CHEBI:15378"/>
        <dbReference type="ChEBI" id="CHEBI:57287"/>
        <dbReference type="ChEBI" id="CHEBI:57288"/>
        <dbReference type="ChEBI" id="CHEBI:87826"/>
        <dbReference type="ChEBI" id="CHEBI:87827"/>
    </reaction>
</comment>
<proteinExistence type="predicted"/>
<dbReference type="Pfam" id="PF13420">
    <property type="entry name" value="Acetyltransf_4"/>
    <property type="match status" value="1"/>
</dbReference>
<dbReference type="InterPro" id="IPR016181">
    <property type="entry name" value="Acyl_CoA_acyltransferase"/>
</dbReference>
<accession>A0A086XVV0</accession>
<name>A0A086XVV0_9RHOB</name>
<dbReference type="eggNOG" id="COG1247">
    <property type="taxonomic scope" value="Bacteria"/>
</dbReference>
<reference evidence="6 7" key="1">
    <citation type="submission" date="2014-03" db="EMBL/GenBank/DDBJ databases">
        <title>Genome of Paenirhodobacter enshiensis DW2-9.</title>
        <authorList>
            <person name="Wang D."/>
            <person name="Wang G."/>
        </authorList>
    </citation>
    <scope>NUCLEOTIDE SEQUENCE [LARGE SCALE GENOMIC DNA]</scope>
    <source>
        <strain evidence="6 7">DW2-9</strain>
    </source>
</reference>
<evidence type="ECO:0000256" key="4">
    <source>
        <dbReference type="ARBA" id="ARBA00051334"/>
    </source>
</evidence>
<evidence type="ECO:0000256" key="1">
    <source>
        <dbReference type="ARBA" id="ARBA00022679"/>
    </source>
</evidence>
<dbReference type="CDD" id="cd04301">
    <property type="entry name" value="NAT_SF"/>
    <property type="match status" value="1"/>
</dbReference>
<feature type="domain" description="N-acetyltransferase" evidence="5">
    <location>
        <begin position="1"/>
        <end position="157"/>
    </location>
</feature>
<dbReference type="OrthoDB" id="5459937at2"/>
<dbReference type="AlphaFoldDB" id="A0A086XVV0"/>
<comment type="catalytic activity">
    <reaction evidence="4">
        <text>L-methionine sulfone + acetyl-CoA = N-acetyl-L-methionine sulfone + CoA + H(+)</text>
        <dbReference type="Rhea" id="RHEA:47656"/>
        <dbReference type="ChEBI" id="CHEBI:15378"/>
        <dbReference type="ChEBI" id="CHEBI:57287"/>
        <dbReference type="ChEBI" id="CHEBI:57288"/>
        <dbReference type="ChEBI" id="CHEBI:87824"/>
        <dbReference type="ChEBI" id="CHEBI:87825"/>
    </reaction>
</comment>
<dbReference type="GO" id="GO:0016747">
    <property type="term" value="F:acyltransferase activity, transferring groups other than amino-acyl groups"/>
    <property type="evidence" value="ECO:0007669"/>
    <property type="project" value="InterPro"/>
</dbReference>
<dbReference type="PROSITE" id="PS51186">
    <property type="entry name" value="GNAT"/>
    <property type="match status" value="1"/>
</dbReference>
<evidence type="ECO:0000313" key="6">
    <source>
        <dbReference type="EMBL" id="KFI26150.1"/>
    </source>
</evidence>
<keyword evidence="2" id="KW-0012">Acyltransferase</keyword>
<evidence type="ECO:0000313" key="7">
    <source>
        <dbReference type="Proteomes" id="UP000028824"/>
    </source>
</evidence>
<evidence type="ECO:0000256" key="2">
    <source>
        <dbReference type="ARBA" id="ARBA00023315"/>
    </source>
</evidence>
<sequence>MIRDATPADAAAIAEIYNEAVLNSTAIWNDVVVDADNRVRWIAAHHDAGVPVLVLEEQGEVTGYATYGAFRSFDGYRETVEHSLYIRADKRGGGRGRMLMEALIAFAREDGRHIMVAAIEAENAASIHLHERLGFVPVGRMPEVGQKFGRWLDLALLQLKLDDRTAP</sequence>